<evidence type="ECO:0000313" key="3">
    <source>
        <dbReference type="EMBL" id="KAL3740704.1"/>
    </source>
</evidence>
<dbReference type="EMBL" id="JBJKBG010000005">
    <property type="protein sequence ID" value="KAL3740704.1"/>
    <property type="molecule type" value="Genomic_DNA"/>
</dbReference>
<dbReference type="AlphaFoldDB" id="A0ABD3KLF6"/>
<dbReference type="InterPro" id="IPR001810">
    <property type="entry name" value="F-box_dom"/>
</dbReference>
<comment type="caution">
    <text evidence="3">The sequence shown here is derived from an EMBL/GenBank/DDBJ whole genome shotgun (WGS) entry which is preliminary data.</text>
</comment>
<keyword evidence="4" id="KW-1185">Reference proteome</keyword>
<dbReference type="SUPFAM" id="SSF81383">
    <property type="entry name" value="F-box domain"/>
    <property type="match status" value="1"/>
</dbReference>
<keyword evidence="1" id="KW-1133">Transmembrane helix</keyword>
<dbReference type="PANTHER" id="PTHR32212:SF234">
    <property type="entry name" value="F-BOX_LRR-REPEAT PROTEIN 13-LIKE"/>
    <property type="match status" value="1"/>
</dbReference>
<dbReference type="Proteomes" id="UP001634007">
    <property type="component" value="Unassembled WGS sequence"/>
</dbReference>
<proteinExistence type="predicted"/>
<feature type="domain" description="F-box" evidence="2">
    <location>
        <begin position="20"/>
        <end position="59"/>
    </location>
</feature>
<keyword evidence="1" id="KW-0812">Transmembrane</keyword>
<gene>
    <name evidence="3" type="ORF">ACJRO7_021904</name>
</gene>
<dbReference type="PANTHER" id="PTHR32212">
    <property type="entry name" value="CYCLIN-LIKE F-BOX"/>
    <property type="match status" value="1"/>
</dbReference>
<feature type="transmembrane region" description="Helical" evidence="1">
    <location>
        <begin position="261"/>
        <end position="280"/>
    </location>
</feature>
<evidence type="ECO:0000259" key="2">
    <source>
        <dbReference type="Pfam" id="PF00646"/>
    </source>
</evidence>
<keyword evidence="1" id="KW-0472">Membrane</keyword>
<dbReference type="Pfam" id="PF00646">
    <property type="entry name" value="F-box"/>
    <property type="match status" value="1"/>
</dbReference>
<dbReference type="InterPro" id="IPR036047">
    <property type="entry name" value="F-box-like_dom_sf"/>
</dbReference>
<protein>
    <recommendedName>
        <fullName evidence="2">F-box domain-containing protein</fullName>
    </recommendedName>
</protein>
<evidence type="ECO:0000256" key="1">
    <source>
        <dbReference type="SAM" id="Phobius"/>
    </source>
</evidence>
<evidence type="ECO:0000313" key="4">
    <source>
        <dbReference type="Proteomes" id="UP001634007"/>
    </source>
</evidence>
<organism evidence="3 4">
    <name type="scientific">Eucalyptus globulus</name>
    <name type="common">Tasmanian blue gum</name>
    <dbReference type="NCBI Taxonomy" id="34317"/>
    <lineage>
        <taxon>Eukaryota</taxon>
        <taxon>Viridiplantae</taxon>
        <taxon>Streptophyta</taxon>
        <taxon>Embryophyta</taxon>
        <taxon>Tracheophyta</taxon>
        <taxon>Spermatophyta</taxon>
        <taxon>Magnoliopsida</taxon>
        <taxon>eudicotyledons</taxon>
        <taxon>Gunneridae</taxon>
        <taxon>Pentapetalae</taxon>
        <taxon>rosids</taxon>
        <taxon>malvids</taxon>
        <taxon>Myrtales</taxon>
        <taxon>Myrtaceae</taxon>
        <taxon>Myrtoideae</taxon>
        <taxon>Eucalypteae</taxon>
        <taxon>Eucalyptus</taxon>
    </lineage>
</organism>
<reference evidence="3 4" key="1">
    <citation type="submission" date="2024-11" db="EMBL/GenBank/DDBJ databases">
        <title>Chromosome-level genome assembly of Eucalyptus globulus Labill. provides insights into its genome evolution.</title>
        <authorList>
            <person name="Li X."/>
        </authorList>
    </citation>
    <scope>NUCLEOTIDE SEQUENCE [LARGE SCALE GENOMIC DNA]</scope>
    <source>
        <strain evidence="3">CL2024</strain>
        <tissue evidence="3">Fresh tender leaves</tissue>
    </source>
</reference>
<name>A0ABD3KLF6_EUCGL</name>
<accession>A0ABD3KLF6</accession>
<sequence>MIVGPDNSKGEFRVGRCERLCDLSDPLLHHIFGFLLLEELIRTSVLSSRWRSLWASLPNPVFDKLRLSNRRRFLQYVDWALSCRDLFHVKSFSFRASRRIFHILLDKFCHKSINRKVKTLGVSFDLPIISILWYLHVNRGPYFFLLFVLRILHLSGLILLASQNPYCFSSESIELVYRAKDNKQRTTKYKLELFSYIGGHLSECAIHDASVLRDAHLVLGGPVEEIYASRLHKLLKDLSVAKSLFFALLHFWTLMIDSLSIFAMLNNYLCLVWLLFCRCFQSLLKFIMIEEFDATDDQLLAMTIILRVAQILRRSFCVVDLLEGVQLLPRSSDECFISLSLYDF</sequence>